<dbReference type="NCBIfam" id="NF009150">
    <property type="entry name" value="PRK12497.1-3"/>
    <property type="match status" value="1"/>
</dbReference>
<dbReference type="Gene3D" id="3.40.1350.10">
    <property type="match status" value="1"/>
</dbReference>
<evidence type="ECO:0000256" key="2">
    <source>
        <dbReference type="HAMAP-Rule" id="MF_00048"/>
    </source>
</evidence>
<evidence type="ECO:0000313" key="4">
    <source>
        <dbReference type="Proteomes" id="UP001243844"/>
    </source>
</evidence>
<comment type="caution">
    <text evidence="3">The sequence shown here is derived from an EMBL/GenBank/DDBJ whole genome shotgun (WGS) entry which is preliminary data.</text>
</comment>
<comment type="similarity">
    <text evidence="1 2">Belongs to the UPF0102 family.</text>
</comment>
<name>A0AAW8J748_9GAMM</name>
<dbReference type="InterPro" id="IPR011335">
    <property type="entry name" value="Restrct_endonuc-II-like"/>
</dbReference>
<dbReference type="HAMAP" id="MF_00048">
    <property type="entry name" value="UPF0102"/>
    <property type="match status" value="1"/>
</dbReference>
<accession>A0AAW8J748</accession>
<dbReference type="RefSeq" id="WP_308980756.1">
    <property type="nucleotide sequence ID" value="NZ_JAVIDL010000002.1"/>
</dbReference>
<dbReference type="InterPro" id="IPR011856">
    <property type="entry name" value="tRNA_endonuc-like_dom_sf"/>
</dbReference>
<evidence type="ECO:0000313" key="3">
    <source>
        <dbReference type="EMBL" id="MDQ8934390.1"/>
    </source>
</evidence>
<dbReference type="Pfam" id="PF02021">
    <property type="entry name" value="UPF0102"/>
    <property type="match status" value="1"/>
</dbReference>
<dbReference type="AlphaFoldDB" id="A0AAW8J748"/>
<organism evidence="3 4">
    <name type="scientific">Acinetobacter rudis</name>
    <dbReference type="NCBI Taxonomy" id="632955"/>
    <lineage>
        <taxon>Bacteria</taxon>
        <taxon>Pseudomonadati</taxon>
        <taxon>Pseudomonadota</taxon>
        <taxon>Gammaproteobacteria</taxon>
        <taxon>Moraxellales</taxon>
        <taxon>Moraxellaceae</taxon>
        <taxon>Acinetobacter</taxon>
    </lineage>
</organism>
<dbReference type="Proteomes" id="UP001243844">
    <property type="component" value="Unassembled WGS sequence"/>
</dbReference>
<evidence type="ECO:0000256" key="1">
    <source>
        <dbReference type="ARBA" id="ARBA00006738"/>
    </source>
</evidence>
<dbReference type="PANTHER" id="PTHR34039">
    <property type="entry name" value="UPF0102 PROTEIN YRAN"/>
    <property type="match status" value="1"/>
</dbReference>
<dbReference type="SUPFAM" id="SSF52980">
    <property type="entry name" value="Restriction endonuclease-like"/>
    <property type="match status" value="1"/>
</dbReference>
<gene>
    <name evidence="3" type="ORF">RFH47_01320</name>
</gene>
<dbReference type="InterPro" id="IPR003509">
    <property type="entry name" value="UPF0102_YraN-like"/>
</dbReference>
<dbReference type="GO" id="GO:0003676">
    <property type="term" value="F:nucleic acid binding"/>
    <property type="evidence" value="ECO:0007669"/>
    <property type="project" value="InterPro"/>
</dbReference>
<reference evidence="3" key="1">
    <citation type="submission" date="2023-08" db="EMBL/GenBank/DDBJ databases">
        <title>Emergence of clinically-relevant ST2 carbapenem-resistant Acinetobacter baumannii strains in hospital sewages in Zhejiang, East of China.</title>
        <authorList>
            <person name="Kaichao C."/>
            <person name="Zhang R."/>
        </authorList>
    </citation>
    <scope>NUCLEOTIDE SEQUENCE</scope>
    <source>
        <strain evidence="3">M-RB-37</strain>
    </source>
</reference>
<dbReference type="EMBL" id="JAVIDL010000002">
    <property type="protein sequence ID" value="MDQ8934390.1"/>
    <property type="molecule type" value="Genomic_DNA"/>
</dbReference>
<proteinExistence type="inferred from homology"/>
<dbReference type="PANTHER" id="PTHR34039:SF1">
    <property type="entry name" value="UPF0102 PROTEIN YRAN"/>
    <property type="match status" value="1"/>
</dbReference>
<dbReference type="NCBIfam" id="TIGR00252">
    <property type="entry name" value="YraN family protein"/>
    <property type="match status" value="1"/>
</dbReference>
<protein>
    <recommendedName>
        <fullName evidence="2">UPF0102 protein RFH47_01320</fullName>
    </recommendedName>
</protein>
<sequence>MRLGQWAELEAMQHLKIAGYELVANNYHSRYGEIDIIALKHQQLVFVEVRARAVSQYANAVESITLVKQVKIIKTALLYLQDQPRLLEYDLRFDVICFDFYRKIAKNVQYDFSKLSYDWQWIENAFHVDINLINL</sequence>